<dbReference type="PANTHER" id="PTHR13256:SF16">
    <property type="entry name" value="ALPHA_BETA-TUBULIN-N-ACETYLTRANSFERASE 9"/>
    <property type="match status" value="1"/>
</dbReference>
<reference evidence="5 6" key="1">
    <citation type="journal article" date="2015" name="BMC Genomics">
        <title>Gene expression during zombie ant biting behavior reflects the complexity underlying fungal parasitic behavioral manipulation.</title>
        <authorList>
            <person name="de Bekker C."/>
            <person name="Ohm R.A."/>
            <person name="Loreto R.G."/>
            <person name="Sebastian A."/>
            <person name="Albert I."/>
            <person name="Merrow M."/>
            <person name="Brachmann A."/>
            <person name="Hughes D.P."/>
        </authorList>
    </citation>
    <scope>NUCLEOTIDE SEQUENCE [LARGE SCALE GENOMIC DNA]</scope>
    <source>
        <strain evidence="5 6">SC16a</strain>
    </source>
</reference>
<evidence type="ECO:0000256" key="2">
    <source>
        <dbReference type="ARBA" id="ARBA00022679"/>
    </source>
</evidence>
<dbReference type="Proteomes" id="UP000037136">
    <property type="component" value="Unassembled WGS sequence"/>
</dbReference>
<comment type="caution">
    <text evidence="5">The sequence shown here is derived from an EMBL/GenBank/DDBJ whole genome shotgun (WGS) entry which is preliminary data.</text>
</comment>
<keyword evidence="2" id="KW-0808">Transferase</keyword>
<dbReference type="OrthoDB" id="5043642at2759"/>
<comment type="similarity">
    <text evidence="1">Belongs to the acetyltransferase family. GNAT subfamily.</text>
</comment>
<dbReference type="InterPro" id="IPR000182">
    <property type="entry name" value="GNAT_dom"/>
</dbReference>
<proteinExistence type="inferred from homology"/>
<dbReference type="Gene3D" id="3.40.630.30">
    <property type="match status" value="1"/>
</dbReference>
<dbReference type="SUPFAM" id="SSF55729">
    <property type="entry name" value="Acyl-CoA N-acyltransferases (Nat)"/>
    <property type="match status" value="1"/>
</dbReference>
<accession>A0A2A9PIG2</accession>
<dbReference type="InterPro" id="IPR016181">
    <property type="entry name" value="Acyl_CoA_acyltransferase"/>
</dbReference>
<gene>
    <name evidence="5" type="ORF">XA68_18422</name>
</gene>
<dbReference type="AlphaFoldDB" id="A0A2A9PIG2"/>
<dbReference type="PANTHER" id="PTHR13256">
    <property type="entry name" value="N-ACETYLTRANSFERASE 9"/>
    <property type="match status" value="1"/>
</dbReference>
<dbReference type="STRING" id="268505.A0A2A9PIG2"/>
<dbReference type="Pfam" id="PF13302">
    <property type="entry name" value="Acetyltransf_3"/>
    <property type="match status" value="1"/>
</dbReference>
<protein>
    <recommendedName>
        <fullName evidence="4">N-acetyltransferase domain-containing protein</fullName>
    </recommendedName>
</protein>
<reference evidence="5 6" key="2">
    <citation type="journal article" date="2017" name="Sci. Rep.">
        <title>Ant-infecting Ophiocordyceps genomes reveal a high diversity of potential behavioral manipulation genes and a possible major role for enterotoxins.</title>
        <authorList>
            <person name="de Bekker C."/>
            <person name="Ohm R.A."/>
            <person name="Evans H.C."/>
            <person name="Brachmann A."/>
            <person name="Hughes D.P."/>
        </authorList>
    </citation>
    <scope>NUCLEOTIDE SEQUENCE [LARGE SCALE GENOMIC DNA]</scope>
    <source>
        <strain evidence="5 6">SC16a</strain>
    </source>
</reference>
<dbReference type="GO" id="GO:0008080">
    <property type="term" value="F:N-acetyltransferase activity"/>
    <property type="evidence" value="ECO:0007669"/>
    <property type="project" value="InterPro"/>
</dbReference>
<evidence type="ECO:0000313" key="5">
    <source>
        <dbReference type="EMBL" id="PFH61004.1"/>
    </source>
</evidence>
<sequence>MRLNENTTVSTSKILLVPYQEHHVPEYHNWMQDPSILEATASEPLTLEEEFANQAEWRAAGDKLTFILCEPGGRPMGDVNLFLQPALEEEAHLFRLEGGEMSEGANVLTGEVDVMIASSTHRGKGTRCWTSIVTSTTTTATKSTGKG</sequence>
<feature type="domain" description="N-acetyltransferase" evidence="4">
    <location>
        <begin position="14"/>
        <end position="125"/>
    </location>
</feature>
<evidence type="ECO:0000256" key="1">
    <source>
        <dbReference type="ARBA" id="ARBA00009342"/>
    </source>
</evidence>
<keyword evidence="6" id="KW-1185">Reference proteome</keyword>
<dbReference type="InterPro" id="IPR039135">
    <property type="entry name" value="NAT9-like"/>
</dbReference>
<organism evidence="5 6">
    <name type="scientific">Ophiocordyceps unilateralis</name>
    <name type="common">Zombie-ant fungus</name>
    <name type="synonym">Torrubia unilateralis</name>
    <dbReference type="NCBI Taxonomy" id="268505"/>
    <lineage>
        <taxon>Eukaryota</taxon>
        <taxon>Fungi</taxon>
        <taxon>Dikarya</taxon>
        <taxon>Ascomycota</taxon>
        <taxon>Pezizomycotina</taxon>
        <taxon>Sordariomycetes</taxon>
        <taxon>Hypocreomycetidae</taxon>
        <taxon>Hypocreales</taxon>
        <taxon>Ophiocordycipitaceae</taxon>
        <taxon>Ophiocordyceps</taxon>
    </lineage>
</organism>
<dbReference type="EMBL" id="LAZP02000095">
    <property type="protein sequence ID" value="PFH61004.1"/>
    <property type="molecule type" value="Genomic_DNA"/>
</dbReference>
<keyword evidence="3" id="KW-0012">Acyltransferase</keyword>
<name>A0A2A9PIG2_OPHUN</name>
<evidence type="ECO:0000256" key="3">
    <source>
        <dbReference type="ARBA" id="ARBA00023315"/>
    </source>
</evidence>
<evidence type="ECO:0000259" key="4">
    <source>
        <dbReference type="Pfam" id="PF13302"/>
    </source>
</evidence>
<evidence type="ECO:0000313" key="6">
    <source>
        <dbReference type="Proteomes" id="UP000037136"/>
    </source>
</evidence>